<dbReference type="PANTHER" id="PTHR12419">
    <property type="entry name" value="OTU DOMAIN CONTAINING PROTEIN"/>
    <property type="match status" value="1"/>
</dbReference>
<dbReference type="InterPro" id="IPR003323">
    <property type="entry name" value="OTU_dom"/>
</dbReference>
<organism evidence="2 3">
    <name type="scientific">Drosophila rubida</name>
    <dbReference type="NCBI Taxonomy" id="30044"/>
    <lineage>
        <taxon>Eukaryota</taxon>
        <taxon>Metazoa</taxon>
        <taxon>Ecdysozoa</taxon>
        <taxon>Arthropoda</taxon>
        <taxon>Hexapoda</taxon>
        <taxon>Insecta</taxon>
        <taxon>Pterygota</taxon>
        <taxon>Neoptera</taxon>
        <taxon>Endopterygota</taxon>
        <taxon>Diptera</taxon>
        <taxon>Brachycera</taxon>
        <taxon>Muscomorpha</taxon>
        <taxon>Ephydroidea</taxon>
        <taxon>Drosophilidae</taxon>
        <taxon>Drosophila</taxon>
    </lineage>
</organism>
<gene>
    <name evidence="2" type="ORF">KR093_004145</name>
</gene>
<name>A0AAD4PM24_9MUSC</name>
<feature type="domain" description="OTU" evidence="1">
    <location>
        <begin position="31"/>
        <end position="152"/>
    </location>
</feature>
<dbReference type="PANTHER" id="PTHR12419:SF115">
    <property type="entry name" value="PROTEIN OVARIAN TUMOR LOCUS-RELATED"/>
    <property type="match status" value="1"/>
</dbReference>
<feature type="non-terminal residue" evidence="2">
    <location>
        <position position="1"/>
    </location>
</feature>
<dbReference type="Pfam" id="PF02338">
    <property type="entry name" value="OTU"/>
    <property type="match status" value="1"/>
</dbReference>
<dbReference type="GO" id="GO:0061578">
    <property type="term" value="F:K63-linked deubiquitinase activity"/>
    <property type="evidence" value="ECO:0007669"/>
    <property type="project" value="TreeGrafter"/>
</dbReference>
<reference evidence="2" key="1">
    <citation type="journal article" date="2021" name="Mol. Ecol. Resour.">
        <title>Phylogenomic analyses of the genus Drosophila reveals genomic signals of climate adaptation.</title>
        <authorList>
            <person name="Li F."/>
            <person name="Rane R.V."/>
            <person name="Luria V."/>
            <person name="Xiong Z."/>
            <person name="Chen J."/>
            <person name="Li Z."/>
            <person name="Catullo R.A."/>
            <person name="Griffin P.C."/>
            <person name="Schiffer M."/>
            <person name="Pearce S."/>
            <person name="Lee S.F."/>
            <person name="McElroy K."/>
            <person name="Stocker A."/>
            <person name="Shirriffs J."/>
            <person name="Cockerell F."/>
            <person name="Coppin C."/>
            <person name="Sgro C.M."/>
            <person name="Karger A."/>
            <person name="Cain J.W."/>
            <person name="Weber J.A."/>
            <person name="Santpere G."/>
            <person name="Kirschner M.W."/>
            <person name="Hoffmann A.A."/>
            <person name="Oakeshott J.G."/>
            <person name="Zhang G."/>
        </authorList>
    </citation>
    <scope>NUCLEOTIDE SEQUENCE</scope>
    <source>
        <strain evidence="2">BGI-SZ-2011g</strain>
    </source>
</reference>
<dbReference type="InterPro" id="IPR038765">
    <property type="entry name" value="Papain-like_cys_pep_sf"/>
</dbReference>
<evidence type="ECO:0000313" key="3">
    <source>
        <dbReference type="Proteomes" id="UP001200034"/>
    </source>
</evidence>
<dbReference type="InterPro" id="IPR050704">
    <property type="entry name" value="Peptidase_C85-like"/>
</dbReference>
<sequence length="361" mass="42525">FVAVLSMASRFPSRKAASHDRDDVFLKSLSMHRHQMPQDGTCLFRVVAEQMYDSQSLHFEVRMECVRFMTRKRRIFEKQINQDFDAYTRHMAQSRTRGTMVELRAMCLLYRRNMQLYQYKKPTMHITYNKSFTGHFTVYYTSNHHFDNVMTAEHYETAAAAQSICYKLILKQLLKLPDVELAVQRMLFPDTFKRAPLERVGRQLVLSNGYSFQLDLPKDTICMLAEQKLCTFHHGSSKISCMRRLLDEGFAPFPYKVAKSLHSHFYRNVDLDLYHEMLQSYERTGYLCYDYGNNLQVGDKCVVSMAIGDFDCYIQRIHLPTRSCIVYIVYYCQMVEVSLCTVRASPLYEFQQWPVPAVRMQ</sequence>
<dbReference type="Gene3D" id="3.90.70.80">
    <property type="match status" value="1"/>
</dbReference>
<evidence type="ECO:0000313" key="2">
    <source>
        <dbReference type="EMBL" id="KAH8377205.1"/>
    </source>
</evidence>
<dbReference type="PROSITE" id="PS50802">
    <property type="entry name" value="OTU"/>
    <property type="match status" value="1"/>
</dbReference>
<dbReference type="EMBL" id="JAJJHW010001127">
    <property type="protein sequence ID" value="KAH8377205.1"/>
    <property type="molecule type" value="Genomic_DNA"/>
</dbReference>
<comment type="caution">
    <text evidence="2">The sequence shown here is derived from an EMBL/GenBank/DDBJ whole genome shotgun (WGS) entry which is preliminary data.</text>
</comment>
<proteinExistence type="predicted"/>
<evidence type="ECO:0000259" key="1">
    <source>
        <dbReference type="PROSITE" id="PS50802"/>
    </source>
</evidence>
<accession>A0AAD4PM24</accession>
<keyword evidence="3" id="KW-1185">Reference proteome</keyword>
<dbReference type="InterPro" id="IPR049769">
    <property type="entry name" value="OTU_OTU"/>
</dbReference>
<dbReference type="CDD" id="cd22753">
    <property type="entry name" value="OTU_ALG13-like"/>
    <property type="match status" value="1"/>
</dbReference>
<dbReference type="Proteomes" id="UP001200034">
    <property type="component" value="Unassembled WGS sequence"/>
</dbReference>
<feature type="non-terminal residue" evidence="2">
    <location>
        <position position="361"/>
    </location>
</feature>
<protein>
    <recommendedName>
        <fullName evidence="1">OTU domain-containing protein</fullName>
    </recommendedName>
</protein>
<dbReference type="AlphaFoldDB" id="A0AAD4PM24"/>
<dbReference type="SUPFAM" id="SSF54001">
    <property type="entry name" value="Cysteine proteinases"/>
    <property type="match status" value="1"/>
</dbReference>